<feature type="compositionally biased region" description="Polar residues" evidence="1">
    <location>
        <begin position="1"/>
        <end position="10"/>
    </location>
</feature>
<protein>
    <submittedName>
        <fullName evidence="2">Uncharacterized protein</fullName>
    </submittedName>
</protein>
<dbReference type="AlphaFoldDB" id="A0A9W8QYI2"/>
<evidence type="ECO:0000313" key="3">
    <source>
        <dbReference type="Proteomes" id="UP001152087"/>
    </source>
</evidence>
<keyword evidence="3" id="KW-1185">Reference proteome</keyword>
<feature type="compositionally biased region" description="Polar residues" evidence="1">
    <location>
        <begin position="17"/>
        <end position="30"/>
    </location>
</feature>
<comment type="caution">
    <text evidence="2">The sequence shown here is derived from an EMBL/GenBank/DDBJ whole genome shotgun (WGS) entry which is preliminary data.</text>
</comment>
<name>A0A9W8QYI2_9HYPO</name>
<gene>
    <name evidence="2" type="ORF">NW755_010308</name>
</gene>
<feature type="region of interest" description="Disordered" evidence="1">
    <location>
        <begin position="66"/>
        <end position="115"/>
    </location>
</feature>
<organism evidence="2 3">
    <name type="scientific">Fusarium falciforme</name>
    <dbReference type="NCBI Taxonomy" id="195108"/>
    <lineage>
        <taxon>Eukaryota</taxon>
        <taxon>Fungi</taxon>
        <taxon>Dikarya</taxon>
        <taxon>Ascomycota</taxon>
        <taxon>Pezizomycotina</taxon>
        <taxon>Sordariomycetes</taxon>
        <taxon>Hypocreomycetidae</taxon>
        <taxon>Hypocreales</taxon>
        <taxon>Nectriaceae</taxon>
        <taxon>Fusarium</taxon>
        <taxon>Fusarium solani species complex</taxon>
    </lineage>
</organism>
<evidence type="ECO:0000256" key="1">
    <source>
        <dbReference type="SAM" id="MobiDB-lite"/>
    </source>
</evidence>
<dbReference type="EMBL" id="JAOQAV010000034">
    <property type="protein sequence ID" value="KAJ4182542.1"/>
    <property type="molecule type" value="Genomic_DNA"/>
</dbReference>
<feature type="region of interest" description="Disordered" evidence="1">
    <location>
        <begin position="1"/>
        <end position="47"/>
    </location>
</feature>
<accession>A0A9W8QYI2</accession>
<reference evidence="2" key="1">
    <citation type="submission" date="2022-09" db="EMBL/GenBank/DDBJ databases">
        <title>Fusarium specimens isolated from Avocado Roots.</title>
        <authorList>
            <person name="Stajich J."/>
            <person name="Roper C."/>
            <person name="Heimlech-Rivalta G."/>
        </authorList>
    </citation>
    <scope>NUCLEOTIDE SEQUENCE</scope>
    <source>
        <strain evidence="2">A02</strain>
    </source>
</reference>
<sequence length="115" mass="12473">MVGDTTQSDPSLGPSLFVSQTSSQPTSHGLQRTEIGRTRSRSRHEGTNIRIHACLPACILDKGLFLPPPPQQQPGVKRAKVMTQGGREHRQPAPRGPAYDPTIKLCPTSQGHCAR</sequence>
<evidence type="ECO:0000313" key="2">
    <source>
        <dbReference type="EMBL" id="KAJ4182542.1"/>
    </source>
</evidence>
<proteinExistence type="predicted"/>
<dbReference type="Proteomes" id="UP001152087">
    <property type="component" value="Unassembled WGS sequence"/>
</dbReference>